<dbReference type="Pfam" id="PF04545">
    <property type="entry name" value="Sigma70_r4"/>
    <property type="match status" value="1"/>
</dbReference>
<dbReference type="GO" id="GO:0016987">
    <property type="term" value="F:sigma factor activity"/>
    <property type="evidence" value="ECO:0007669"/>
    <property type="project" value="UniProtKB-KW"/>
</dbReference>
<feature type="signal peptide" evidence="6">
    <location>
        <begin position="1"/>
        <end position="25"/>
    </location>
</feature>
<sequence length="461" mass="50427">MMLSCCGLTTLFVLILCLAAELAHSFQSFSATPSSLSPSSSKTRWCSNVKSTKLDASENTETEGENWGGSSPFVKARAIAQAPLGGAHSPSRTALRAIESNPGINSGVGLFGRFGNINLGAGSNKRIVNDQTKVVDGEEGIGGGGGGITKKKNSNSERALTVEEEHELSKQIQILCKLKAKKDNLAAKLSRAPTDDEWAAVIGCSKKALLRQIKKSQVAKGKLVAANAGIVRVIARNYENSGVVLADLIQEGNLGLLEAADRFNPEKGFKFCTYAAWWVRQRIGRSIAVHSRVIRLPVYVHNLLGTMAKTTRTMTMELGRKPTDEEVATRMKVPVSKLRMYAASSKHVLSLELPVSHRKDDKRTLSDSLTWDGADPVDNLEVEALRNELVNVMDELDDKEKMVVRMRFGLDDGICKTRPELAEALNVSRERARLIENKAINKLRHPSTSFRLKVFLSSLMK</sequence>
<evidence type="ECO:0000256" key="5">
    <source>
        <dbReference type="ARBA" id="ARBA00023163"/>
    </source>
</evidence>
<protein>
    <recommendedName>
        <fullName evidence="7">RNA polymerase sigma-70 domain-containing protein</fullName>
    </recommendedName>
</protein>
<keyword evidence="4" id="KW-0238">DNA-binding</keyword>
<evidence type="ECO:0000256" key="1">
    <source>
        <dbReference type="ARBA" id="ARBA00007788"/>
    </source>
</evidence>
<evidence type="ECO:0000259" key="7">
    <source>
        <dbReference type="PROSITE" id="PS00715"/>
    </source>
</evidence>
<dbReference type="PROSITE" id="PS00715">
    <property type="entry name" value="SIGMA70_1"/>
    <property type="match status" value="1"/>
</dbReference>
<reference evidence="9" key="1">
    <citation type="journal article" date="2023" name="Commun. Biol.">
        <title>Genome analysis of Parmales, the sister group of diatoms, reveals the evolutionary specialization of diatoms from phago-mixotrophs to photoautotrophs.</title>
        <authorList>
            <person name="Ban H."/>
            <person name="Sato S."/>
            <person name="Yoshikawa S."/>
            <person name="Yamada K."/>
            <person name="Nakamura Y."/>
            <person name="Ichinomiya M."/>
            <person name="Sato N."/>
            <person name="Blanc-Mathieu R."/>
            <person name="Endo H."/>
            <person name="Kuwata A."/>
            <person name="Ogata H."/>
        </authorList>
    </citation>
    <scope>NUCLEOTIDE SEQUENCE [LARGE SCALE GENOMIC DNA]</scope>
</reference>
<keyword evidence="6" id="KW-0732">Signal</keyword>
<dbReference type="PRINTS" id="PR00046">
    <property type="entry name" value="SIGMA70FCT"/>
</dbReference>
<dbReference type="InterPro" id="IPR013325">
    <property type="entry name" value="RNA_pol_sigma_r2"/>
</dbReference>
<comment type="caution">
    <text evidence="8">The sequence shown here is derived from an EMBL/GenBank/DDBJ whole genome shotgun (WGS) entry which is preliminary data.</text>
</comment>
<gene>
    <name evidence="8" type="ORF">TrCOL_g8685</name>
</gene>
<keyword evidence="2" id="KW-0805">Transcription regulation</keyword>
<dbReference type="NCBIfam" id="TIGR02937">
    <property type="entry name" value="sigma70-ECF"/>
    <property type="match status" value="1"/>
</dbReference>
<keyword evidence="3" id="KW-0731">Sigma factor</keyword>
<dbReference type="Proteomes" id="UP001165065">
    <property type="component" value="Unassembled WGS sequence"/>
</dbReference>
<dbReference type="SUPFAM" id="SSF88659">
    <property type="entry name" value="Sigma3 and sigma4 domains of RNA polymerase sigma factors"/>
    <property type="match status" value="2"/>
</dbReference>
<dbReference type="Gene3D" id="1.10.10.10">
    <property type="entry name" value="Winged helix-like DNA-binding domain superfamily/Winged helix DNA-binding domain"/>
    <property type="match status" value="2"/>
</dbReference>
<dbReference type="InterPro" id="IPR013324">
    <property type="entry name" value="RNA_pol_sigma_r3/r4-like"/>
</dbReference>
<dbReference type="GO" id="GO:0006352">
    <property type="term" value="P:DNA-templated transcription initiation"/>
    <property type="evidence" value="ECO:0007669"/>
    <property type="project" value="InterPro"/>
</dbReference>
<dbReference type="InterPro" id="IPR007624">
    <property type="entry name" value="RNA_pol_sigma70_r3"/>
</dbReference>
<evidence type="ECO:0000313" key="8">
    <source>
        <dbReference type="EMBL" id="GMI44658.1"/>
    </source>
</evidence>
<dbReference type="PANTHER" id="PTHR30603">
    <property type="entry name" value="RNA POLYMERASE SIGMA FACTOR RPO"/>
    <property type="match status" value="1"/>
</dbReference>
<comment type="similarity">
    <text evidence="1">Belongs to the sigma-70 factor family.</text>
</comment>
<feature type="chain" id="PRO_5040904329" description="RNA polymerase sigma-70 domain-containing protein" evidence="6">
    <location>
        <begin position="26"/>
        <end position="461"/>
    </location>
</feature>
<dbReference type="InterPro" id="IPR014284">
    <property type="entry name" value="RNA_pol_sigma-70_dom"/>
</dbReference>
<dbReference type="GO" id="GO:0003677">
    <property type="term" value="F:DNA binding"/>
    <property type="evidence" value="ECO:0007669"/>
    <property type="project" value="UniProtKB-KW"/>
</dbReference>
<evidence type="ECO:0000256" key="4">
    <source>
        <dbReference type="ARBA" id="ARBA00023125"/>
    </source>
</evidence>
<evidence type="ECO:0000256" key="3">
    <source>
        <dbReference type="ARBA" id="ARBA00023082"/>
    </source>
</evidence>
<keyword evidence="5" id="KW-0804">Transcription</keyword>
<dbReference type="Gene3D" id="1.10.601.10">
    <property type="entry name" value="RNA Polymerase Primary Sigma Factor"/>
    <property type="match status" value="1"/>
</dbReference>
<dbReference type="Pfam" id="PF04542">
    <property type="entry name" value="Sigma70_r2"/>
    <property type="match status" value="1"/>
</dbReference>
<keyword evidence="9" id="KW-1185">Reference proteome</keyword>
<dbReference type="PANTHER" id="PTHR30603:SF47">
    <property type="entry name" value="RNA POLYMERASE SIGMA FACTOR SIGD, CHLOROPLASTIC"/>
    <property type="match status" value="1"/>
</dbReference>
<dbReference type="AlphaFoldDB" id="A0A9W7GIE6"/>
<dbReference type="InterPro" id="IPR007630">
    <property type="entry name" value="RNA_pol_sigma70_r4"/>
</dbReference>
<dbReference type="InterPro" id="IPR036388">
    <property type="entry name" value="WH-like_DNA-bd_sf"/>
</dbReference>
<dbReference type="OrthoDB" id="201574at2759"/>
<evidence type="ECO:0000256" key="6">
    <source>
        <dbReference type="SAM" id="SignalP"/>
    </source>
</evidence>
<dbReference type="SUPFAM" id="SSF88946">
    <property type="entry name" value="Sigma2 domain of RNA polymerase sigma factors"/>
    <property type="match status" value="1"/>
</dbReference>
<dbReference type="InterPro" id="IPR007627">
    <property type="entry name" value="RNA_pol_sigma70_r2"/>
</dbReference>
<name>A0A9W7GIE6_9STRA</name>
<dbReference type="InterPro" id="IPR000943">
    <property type="entry name" value="RNA_pol_sigma70"/>
</dbReference>
<dbReference type="CDD" id="cd06171">
    <property type="entry name" value="Sigma70_r4"/>
    <property type="match status" value="1"/>
</dbReference>
<dbReference type="Pfam" id="PF04539">
    <property type="entry name" value="Sigma70_r3"/>
    <property type="match status" value="1"/>
</dbReference>
<dbReference type="InterPro" id="IPR050239">
    <property type="entry name" value="Sigma-70_RNA_pol_init_factors"/>
</dbReference>
<accession>A0A9W7GIE6</accession>
<evidence type="ECO:0000313" key="9">
    <source>
        <dbReference type="Proteomes" id="UP001165065"/>
    </source>
</evidence>
<proteinExistence type="inferred from homology"/>
<dbReference type="EMBL" id="BRYA01001489">
    <property type="protein sequence ID" value="GMI44658.1"/>
    <property type="molecule type" value="Genomic_DNA"/>
</dbReference>
<evidence type="ECO:0000256" key="2">
    <source>
        <dbReference type="ARBA" id="ARBA00023015"/>
    </source>
</evidence>
<organism evidence="8 9">
    <name type="scientific">Triparma columacea</name>
    <dbReference type="NCBI Taxonomy" id="722753"/>
    <lineage>
        <taxon>Eukaryota</taxon>
        <taxon>Sar</taxon>
        <taxon>Stramenopiles</taxon>
        <taxon>Ochrophyta</taxon>
        <taxon>Bolidophyceae</taxon>
        <taxon>Parmales</taxon>
        <taxon>Triparmaceae</taxon>
        <taxon>Triparma</taxon>
    </lineage>
</organism>
<feature type="domain" description="RNA polymerase sigma-70" evidence="7">
    <location>
        <begin position="247"/>
        <end position="260"/>
    </location>
</feature>